<evidence type="ECO:0000259" key="1">
    <source>
        <dbReference type="PROSITE" id="PS50011"/>
    </source>
</evidence>
<dbReference type="GO" id="GO:0004672">
    <property type="term" value="F:protein kinase activity"/>
    <property type="evidence" value="ECO:0007669"/>
    <property type="project" value="InterPro"/>
</dbReference>
<dbReference type="Gene3D" id="1.10.510.10">
    <property type="entry name" value="Transferase(Phosphotransferase) domain 1"/>
    <property type="match status" value="1"/>
</dbReference>
<keyword evidence="2" id="KW-0808">Transferase</keyword>
<dbReference type="Proteomes" id="UP000485058">
    <property type="component" value="Unassembled WGS sequence"/>
</dbReference>
<reference evidence="2 3" key="1">
    <citation type="submission" date="2020-02" db="EMBL/GenBank/DDBJ databases">
        <title>Draft genome sequence of Haematococcus lacustris strain NIES-144.</title>
        <authorList>
            <person name="Morimoto D."/>
            <person name="Nakagawa S."/>
            <person name="Yoshida T."/>
            <person name="Sawayama S."/>
        </authorList>
    </citation>
    <scope>NUCLEOTIDE SEQUENCE [LARGE SCALE GENOMIC DNA]</scope>
    <source>
        <strain evidence="2 3">NIES-144</strain>
    </source>
</reference>
<dbReference type="GO" id="GO:0007165">
    <property type="term" value="P:signal transduction"/>
    <property type="evidence" value="ECO:0007669"/>
    <property type="project" value="TreeGrafter"/>
</dbReference>
<name>A0A6A0A2G7_HAELA</name>
<dbReference type="PROSITE" id="PS50011">
    <property type="entry name" value="PROTEIN_KINASE_DOM"/>
    <property type="match status" value="1"/>
</dbReference>
<feature type="domain" description="Protein kinase" evidence="1">
    <location>
        <begin position="1"/>
        <end position="131"/>
    </location>
</feature>
<protein>
    <submittedName>
        <fullName evidence="2">Protein kinase domain-containing protein</fullName>
    </submittedName>
</protein>
<dbReference type="InterPro" id="IPR050167">
    <property type="entry name" value="Ser_Thr_protein_kinase"/>
</dbReference>
<dbReference type="InterPro" id="IPR000719">
    <property type="entry name" value="Prot_kinase_dom"/>
</dbReference>
<proteinExistence type="predicted"/>
<dbReference type="GO" id="GO:0005524">
    <property type="term" value="F:ATP binding"/>
    <property type="evidence" value="ECO:0007669"/>
    <property type="project" value="InterPro"/>
</dbReference>
<dbReference type="InterPro" id="IPR011009">
    <property type="entry name" value="Kinase-like_dom_sf"/>
</dbReference>
<keyword evidence="3" id="KW-1185">Reference proteome</keyword>
<comment type="caution">
    <text evidence="2">The sequence shown here is derived from an EMBL/GenBank/DDBJ whole genome shotgun (WGS) entry which is preliminary data.</text>
</comment>
<dbReference type="InterPro" id="IPR001245">
    <property type="entry name" value="Ser-Thr/Tyr_kinase_cat_dom"/>
</dbReference>
<sequence length="131" mass="13980">MCGQGLLQRPALVAEFLSGCSLGSAIARQADFLSSNLVLTKVALDAARGMEYCHGKRVTHWNLKTGNLIVGFSSDKVPLCKIADVGLSRPRQLHALDEVGVARVLPWAAPELCRTPESVNEKVCEGNPPAA</sequence>
<dbReference type="AlphaFoldDB" id="A0A6A0A2G7"/>
<dbReference type="PANTHER" id="PTHR23257">
    <property type="entry name" value="SERINE-THREONINE PROTEIN KINASE"/>
    <property type="match status" value="1"/>
</dbReference>
<organism evidence="2 3">
    <name type="scientific">Haematococcus lacustris</name>
    <name type="common">Green alga</name>
    <name type="synonym">Haematococcus pluvialis</name>
    <dbReference type="NCBI Taxonomy" id="44745"/>
    <lineage>
        <taxon>Eukaryota</taxon>
        <taxon>Viridiplantae</taxon>
        <taxon>Chlorophyta</taxon>
        <taxon>core chlorophytes</taxon>
        <taxon>Chlorophyceae</taxon>
        <taxon>CS clade</taxon>
        <taxon>Chlamydomonadales</taxon>
        <taxon>Haematococcaceae</taxon>
        <taxon>Haematococcus</taxon>
    </lineage>
</organism>
<gene>
    <name evidence="2" type="ORF">HaLaN_24446</name>
</gene>
<dbReference type="GO" id="GO:0005737">
    <property type="term" value="C:cytoplasm"/>
    <property type="evidence" value="ECO:0007669"/>
    <property type="project" value="TreeGrafter"/>
</dbReference>
<accession>A0A6A0A2G7</accession>
<dbReference type="EMBL" id="BLLF01003091">
    <property type="protein sequence ID" value="GFH26316.1"/>
    <property type="molecule type" value="Genomic_DNA"/>
</dbReference>
<dbReference type="SUPFAM" id="SSF56112">
    <property type="entry name" value="Protein kinase-like (PK-like)"/>
    <property type="match status" value="1"/>
</dbReference>
<dbReference type="PANTHER" id="PTHR23257:SF963">
    <property type="entry name" value="AT08303P"/>
    <property type="match status" value="1"/>
</dbReference>
<evidence type="ECO:0000313" key="3">
    <source>
        <dbReference type="Proteomes" id="UP000485058"/>
    </source>
</evidence>
<evidence type="ECO:0000313" key="2">
    <source>
        <dbReference type="EMBL" id="GFH26316.1"/>
    </source>
</evidence>
<keyword evidence="2" id="KW-0418">Kinase</keyword>
<dbReference type="Pfam" id="PF07714">
    <property type="entry name" value="PK_Tyr_Ser-Thr"/>
    <property type="match status" value="1"/>
</dbReference>